<keyword evidence="1" id="KW-0732">Signal</keyword>
<evidence type="ECO:0000313" key="3">
    <source>
        <dbReference type="Proteomes" id="UP001157186"/>
    </source>
</evidence>
<sequence length="117" mass="12975">MKILLTSVVCAAVLISVTPKSYADDSMALRICEYVQANDKQRLRKFLKKQKIKIRNIYDDLRCNGDNLLIFGAKASALDVGEFIIGQLPTKKVAADIESLDKHSKHLAAKAKERVGS</sequence>
<comment type="caution">
    <text evidence="2">The sequence shown here is derived from an EMBL/GenBank/DDBJ whole genome shotgun (WGS) entry which is preliminary data.</text>
</comment>
<reference evidence="2 3" key="1">
    <citation type="submission" date="2023-03" db="EMBL/GenBank/DDBJ databases">
        <title>Draft genome sequence of Thalassotalea insulae KCTC 62186T.</title>
        <authorList>
            <person name="Sawabe T."/>
        </authorList>
    </citation>
    <scope>NUCLEOTIDE SEQUENCE [LARGE SCALE GENOMIC DNA]</scope>
    <source>
        <strain evidence="2 3">KCTC 62186</strain>
    </source>
</reference>
<evidence type="ECO:0008006" key="4">
    <source>
        <dbReference type="Google" id="ProtNLM"/>
    </source>
</evidence>
<evidence type="ECO:0000256" key="1">
    <source>
        <dbReference type="SAM" id="SignalP"/>
    </source>
</evidence>
<protein>
    <recommendedName>
        <fullName evidence="4">DUF3718 domain-containing protein</fullName>
    </recommendedName>
</protein>
<organism evidence="2 3">
    <name type="scientific">Thalassotalea insulae</name>
    <dbReference type="NCBI Taxonomy" id="2056778"/>
    <lineage>
        <taxon>Bacteria</taxon>
        <taxon>Pseudomonadati</taxon>
        <taxon>Pseudomonadota</taxon>
        <taxon>Gammaproteobacteria</taxon>
        <taxon>Alteromonadales</taxon>
        <taxon>Colwelliaceae</taxon>
        <taxon>Thalassotalea</taxon>
    </lineage>
</organism>
<dbReference type="EMBL" id="BSST01000001">
    <property type="protein sequence ID" value="GLX79955.1"/>
    <property type="molecule type" value="Genomic_DNA"/>
</dbReference>
<dbReference type="RefSeq" id="WP_284245905.1">
    <property type="nucleotide sequence ID" value="NZ_BSST01000001.1"/>
</dbReference>
<dbReference type="Proteomes" id="UP001157186">
    <property type="component" value="Unassembled WGS sequence"/>
</dbReference>
<proteinExistence type="predicted"/>
<gene>
    <name evidence="2" type="ORF">tinsulaeT_32950</name>
</gene>
<feature type="chain" id="PRO_5045398636" description="DUF3718 domain-containing protein" evidence="1">
    <location>
        <begin position="24"/>
        <end position="117"/>
    </location>
</feature>
<evidence type="ECO:0000313" key="2">
    <source>
        <dbReference type="EMBL" id="GLX79955.1"/>
    </source>
</evidence>
<name>A0ABQ6GYY2_9GAMM</name>
<dbReference type="InterPro" id="IPR022193">
    <property type="entry name" value="DUF3718"/>
</dbReference>
<dbReference type="Pfam" id="PF12514">
    <property type="entry name" value="DUF3718"/>
    <property type="match status" value="1"/>
</dbReference>
<feature type="signal peptide" evidence="1">
    <location>
        <begin position="1"/>
        <end position="23"/>
    </location>
</feature>
<accession>A0ABQ6GYY2</accession>
<keyword evidence="3" id="KW-1185">Reference proteome</keyword>